<dbReference type="AlphaFoldDB" id="A0A1F6GCG2"/>
<evidence type="ECO:0008006" key="3">
    <source>
        <dbReference type="Google" id="ProtNLM"/>
    </source>
</evidence>
<accession>A0A1F6GCG2</accession>
<evidence type="ECO:0000313" key="2">
    <source>
        <dbReference type="Proteomes" id="UP000178149"/>
    </source>
</evidence>
<name>A0A1F6GCG2_9BACT</name>
<sequence>MPVSQNYQPNKYHQYNKYGQSNYSPKAAVKNFTDLEVYQKALEGSVFVASEVMKGRPAADVGKAEIGKSHMSQISKKQETISKKALSSKSQISNPKQAKDSWEFNSDELESTIIKTMCITALSIPHLIAESHSKRFGESTECLKILDEVMLRCNKMVVYLEQARDICQTGIETARFKEEIDKYFYIRRKVLNLQRVWRKYIISNQGQSFPASKKDCP</sequence>
<evidence type="ECO:0000313" key="1">
    <source>
        <dbReference type="EMBL" id="OGG95790.1"/>
    </source>
</evidence>
<proteinExistence type="predicted"/>
<dbReference type="Proteomes" id="UP000178149">
    <property type="component" value="Unassembled WGS sequence"/>
</dbReference>
<protein>
    <recommendedName>
        <fullName evidence="3">Four helix bundle protein</fullName>
    </recommendedName>
</protein>
<comment type="caution">
    <text evidence="1">The sequence shown here is derived from an EMBL/GenBank/DDBJ whole genome shotgun (WGS) entry which is preliminary data.</text>
</comment>
<organism evidence="1 2">
    <name type="scientific">Candidatus Kuenenbacteria bacterium RBG_16_41_7</name>
    <dbReference type="NCBI Taxonomy" id="1798560"/>
    <lineage>
        <taxon>Bacteria</taxon>
        <taxon>Candidatus Kueneniibacteriota</taxon>
    </lineage>
</organism>
<dbReference type="EMBL" id="MFMV01000028">
    <property type="protein sequence ID" value="OGG95790.1"/>
    <property type="molecule type" value="Genomic_DNA"/>
</dbReference>
<reference evidence="1 2" key="1">
    <citation type="journal article" date="2016" name="Nat. Commun.">
        <title>Thousands of microbial genomes shed light on interconnected biogeochemical processes in an aquifer system.</title>
        <authorList>
            <person name="Anantharaman K."/>
            <person name="Brown C.T."/>
            <person name="Hug L.A."/>
            <person name="Sharon I."/>
            <person name="Castelle C.J."/>
            <person name="Probst A.J."/>
            <person name="Thomas B.C."/>
            <person name="Singh A."/>
            <person name="Wilkins M.J."/>
            <person name="Karaoz U."/>
            <person name="Brodie E.L."/>
            <person name="Williams K.H."/>
            <person name="Hubbard S.S."/>
            <person name="Banfield J.F."/>
        </authorList>
    </citation>
    <scope>NUCLEOTIDE SEQUENCE [LARGE SCALE GENOMIC DNA]</scope>
</reference>
<gene>
    <name evidence="1" type="ORF">A2V95_03610</name>
</gene>